<evidence type="ECO:0000256" key="14">
    <source>
        <dbReference type="ARBA" id="ARBA00061254"/>
    </source>
</evidence>
<dbReference type="Pfam" id="PF00400">
    <property type="entry name" value="WD40"/>
    <property type="match status" value="1"/>
</dbReference>
<feature type="compositionally biased region" description="Polar residues" evidence="16">
    <location>
        <begin position="752"/>
        <end position="766"/>
    </location>
</feature>
<comment type="function">
    <text evidence="15">Guanine nucleotide-exchange factor (GEF) required for the formation or budding of transport vesicles from the ER.</text>
</comment>
<keyword evidence="9" id="KW-0735">Signal-anchor</keyword>
<keyword evidence="11" id="KW-0333">Golgi apparatus</keyword>
<dbReference type="EMBL" id="LT598455">
    <property type="protein sequence ID" value="SCU89182.1"/>
    <property type="molecule type" value="Genomic_DNA"/>
</dbReference>
<feature type="region of interest" description="Disordered" evidence="16">
    <location>
        <begin position="805"/>
        <end position="856"/>
    </location>
</feature>
<feature type="region of interest" description="Disordered" evidence="16">
    <location>
        <begin position="519"/>
        <end position="540"/>
    </location>
</feature>
<keyword evidence="10" id="KW-1133">Transmembrane helix</keyword>
<feature type="region of interest" description="Disordered" evidence="16">
    <location>
        <begin position="904"/>
        <end position="960"/>
    </location>
</feature>
<sequence length="960" mass="104100">MKFQETMYSLGYPAYGARFLNDSVLLVAGGGGEGNNGIANKLTALQVNFDKRKAIKRYRELTLNEKDDSPTTLDAANNVILMGCNESSAKIKAGGDNHHVRKYVFENDHLKFVASVDLDRSKVPEDYTKLTYLSQDGSVAAIASSKLPTVIRILNPNLLAETYEIETGNDVKDLHFSPDGKVLSYITTSTLEVISIVTGRFIVRKTDFDKNWALSKIRFIGDDTVLVAAALRKGNGIVLCKVSLKSGTTSVLKTRVVTTKFRGVTSMDVDSEGQLAALAGNDNSVALVKLKNLSVAKFFKQVHSFAITKIVFSPNGNLLASVSAANTIHVIKIPNNFANATSVIEKILKTLLKFVVVVFIAVVAQFAYKHNLYQRSYHFALSKWYGRGDFKMNDVFRQTTLVGDVVSIQSYTRLPPTDSSVISTSLPSITHLSSYETYTPEPSADPTNVHEIEENFTEMSSTVKPDTTATEIADPNSNESYTAITSTSGGGREAVSLSTTQDFTKSSLLDTIGFSFPSSSSTDFPSLSVSPLSTNDPSLSVSNNDFLDERDSVMPSKAPVHQDLNVSSLKHLTVPLEYSSIIETDPQLYSFSSSSASNQNLSFDIGTGSQSQSEEIITITTTTSLVSASASQLSNSAANSIGTSSTKRSVVTAAETKAKRSHVEAGNLTSKSFATHDDIISPEGDKQALDNFESVQLPTASEIVKQIEQTSVFKTMETIEQAPTSETTEKVKRVSNVVPFEAAPEPEPTPMTGKTSETKSSVQTPVETEVIDTISSSQLVIGSASSENTSQVTESGTEHVYIFSSNEQSSSSPQSVSLSPDATSSITQRPESTLQTSWEDTLTTHPTSSSFAIPDDLENNFTPDMAEHMNYERDQEETTPDAVTLDEPYAAPIEEIKPVIEATADSYFEDRNESSGNLLEENKRSQDSFDFESSPSARKSFTPQATPAGDEVNALTHDEL</sequence>
<evidence type="ECO:0000256" key="16">
    <source>
        <dbReference type="SAM" id="MobiDB-lite"/>
    </source>
</evidence>
<proteinExistence type="inferred from homology"/>
<evidence type="ECO:0000256" key="10">
    <source>
        <dbReference type="ARBA" id="ARBA00022989"/>
    </source>
</evidence>
<evidence type="ECO:0000256" key="8">
    <source>
        <dbReference type="ARBA" id="ARBA00022927"/>
    </source>
</evidence>
<dbReference type="GO" id="GO:0005789">
    <property type="term" value="C:endoplasmic reticulum membrane"/>
    <property type="evidence" value="ECO:0007669"/>
    <property type="project" value="UniProtKB-SubCell"/>
</dbReference>
<keyword evidence="12" id="KW-0472">Membrane</keyword>
<evidence type="ECO:0000313" key="18">
    <source>
        <dbReference type="Proteomes" id="UP000190274"/>
    </source>
</evidence>
<evidence type="ECO:0000256" key="11">
    <source>
        <dbReference type="ARBA" id="ARBA00023034"/>
    </source>
</evidence>
<feature type="region of interest" description="Disordered" evidence="16">
    <location>
        <begin position="739"/>
        <end position="766"/>
    </location>
</feature>
<dbReference type="InterPro" id="IPR036322">
    <property type="entry name" value="WD40_repeat_dom_sf"/>
</dbReference>
<keyword evidence="4" id="KW-0812">Transmembrane</keyword>
<name>A0A1G4JFV2_9SACH</name>
<feature type="compositionally biased region" description="Polar residues" evidence="16">
    <location>
        <begin position="820"/>
        <end position="851"/>
    </location>
</feature>
<keyword evidence="1 15" id="KW-0813">Transport</keyword>
<keyword evidence="6 15" id="KW-0256">Endoplasmic reticulum</keyword>
<feature type="region of interest" description="Disordered" evidence="16">
    <location>
        <begin position="458"/>
        <end position="493"/>
    </location>
</feature>
<evidence type="ECO:0000256" key="6">
    <source>
        <dbReference type="ARBA" id="ARBA00022824"/>
    </source>
</evidence>
<evidence type="ECO:0000256" key="3">
    <source>
        <dbReference type="ARBA" id="ARBA00022574"/>
    </source>
</evidence>
<evidence type="ECO:0000256" key="7">
    <source>
        <dbReference type="ARBA" id="ARBA00022892"/>
    </source>
</evidence>
<keyword evidence="8 15" id="KW-0653">Protein transport</keyword>
<keyword evidence="13" id="KW-0325">Glycoprotein</keyword>
<dbReference type="PANTHER" id="PTHR23284">
    <property type="entry name" value="PROLACTIN REGULATORY ELEMENT BINDING PROTEIN"/>
    <property type="match status" value="1"/>
</dbReference>
<reference evidence="18" key="1">
    <citation type="submission" date="2016-03" db="EMBL/GenBank/DDBJ databases">
        <authorList>
            <person name="Devillers H."/>
        </authorList>
    </citation>
    <scope>NUCLEOTIDE SEQUENCE [LARGE SCALE GENOMIC DNA]</scope>
</reference>
<dbReference type="GO" id="GO:0003400">
    <property type="term" value="P:regulation of COPII vesicle coating"/>
    <property type="evidence" value="ECO:0007669"/>
    <property type="project" value="UniProtKB-UniRule"/>
</dbReference>
<organism evidence="17 18">
    <name type="scientific">Lachancea dasiensis</name>
    <dbReference type="NCBI Taxonomy" id="1072105"/>
    <lineage>
        <taxon>Eukaryota</taxon>
        <taxon>Fungi</taxon>
        <taxon>Dikarya</taxon>
        <taxon>Ascomycota</taxon>
        <taxon>Saccharomycotina</taxon>
        <taxon>Saccharomycetes</taxon>
        <taxon>Saccharomycetales</taxon>
        <taxon>Saccharomycetaceae</taxon>
        <taxon>Lachancea</taxon>
    </lineage>
</organism>
<comment type="subcellular location">
    <subcellularLocation>
        <location evidence="15">Endoplasmic reticulum membrane</location>
        <topology evidence="15">Single-pass type II membrane protein</topology>
    </subcellularLocation>
    <subcellularLocation>
        <location evidence="15">Golgi apparatus membrane</location>
        <topology evidence="15">Single-pass type II membrane protein</topology>
    </subcellularLocation>
</comment>
<feature type="compositionally biased region" description="Low complexity" evidence="16">
    <location>
        <begin position="519"/>
        <end position="531"/>
    </location>
</feature>
<feature type="compositionally biased region" description="Polar residues" evidence="16">
    <location>
        <begin position="458"/>
        <end position="487"/>
    </location>
</feature>
<dbReference type="Proteomes" id="UP000190274">
    <property type="component" value="Chromosome E"/>
</dbReference>
<keyword evidence="3 15" id="KW-0853">WD repeat</keyword>
<evidence type="ECO:0000256" key="12">
    <source>
        <dbReference type="ARBA" id="ARBA00023136"/>
    </source>
</evidence>
<dbReference type="GO" id="GO:0000139">
    <property type="term" value="C:Golgi membrane"/>
    <property type="evidence" value="ECO:0007669"/>
    <property type="project" value="UniProtKB-SubCell"/>
</dbReference>
<accession>A0A1G4JFV2</accession>
<dbReference type="AlphaFoldDB" id="A0A1G4JFV2"/>
<dbReference type="OrthoDB" id="2013972at2759"/>
<feature type="compositionally biased region" description="Polar residues" evidence="16">
    <location>
        <begin position="931"/>
        <end position="945"/>
    </location>
</feature>
<evidence type="ECO:0000313" key="17">
    <source>
        <dbReference type="EMBL" id="SCU89182.1"/>
    </source>
</evidence>
<evidence type="ECO:0000256" key="13">
    <source>
        <dbReference type="ARBA" id="ARBA00023180"/>
    </source>
</evidence>
<keyword evidence="5 15" id="KW-0677">Repeat</keyword>
<gene>
    <name evidence="17" type="ORF">LADA_0E14092G</name>
</gene>
<dbReference type="GO" id="GO:0005085">
    <property type="term" value="F:guanyl-nucleotide exchange factor activity"/>
    <property type="evidence" value="ECO:0007669"/>
    <property type="project" value="InterPro"/>
</dbReference>
<evidence type="ECO:0000256" key="1">
    <source>
        <dbReference type="ARBA" id="ARBA00022448"/>
    </source>
</evidence>
<dbReference type="Gene3D" id="2.130.10.10">
    <property type="entry name" value="YVTN repeat-like/Quinoprotein amine dehydrogenase"/>
    <property type="match status" value="1"/>
</dbReference>
<dbReference type="InterPro" id="IPR045260">
    <property type="entry name" value="Sec12-like"/>
</dbReference>
<dbReference type="STRING" id="1266660.A0A1G4JFV2"/>
<keyword evidence="18" id="KW-1185">Reference proteome</keyword>
<dbReference type="InterPro" id="IPR015943">
    <property type="entry name" value="WD40/YVTN_repeat-like_dom_sf"/>
</dbReference>
<keyword evidence="2" id="KW-0343">GTPase activation</keyword>
<evidence type="ECO:0000256" key="15">
    <source>
        <dbReference type="RuleBase" id="RU369019"/>
    </source>
</evidence>
<keyword evidence="7" id="KW-0931">ER-Golgi transport</keyword>
<dbReference type="FunFam" id="2.130.10.10:FF:000597">
    <property type="entry name" value="Guanine nucleotide-exchange factor SEC12"/>
    <property type="match status" value="1"/>
</dbReference>
<dbReference type="GO" id="GO:0015031">
    <property type="term" value="P:protein transport"/>
    <property type="evidence" value="ECO:0007669"/>
    <property type="project" value="UniProtKB-KW"/>
</dbReference>
<evidence type="ECO:0000256" key="2">
    <source>
        <dbReference type="ARBA" id="ARBA00022468"/>
    </source>
</evidence>
<feature type="compositionally biased region" description="Low complexity" evidence="16">
    <location>
        <begin position="805"/>
        <end position="819"/>
    </location>
</feature>
<dbReference type="GO" id="GO:0005096">
    <property type="term" value="F:GTPase activator activity"/>
    <property type="evidence" value="ECO:0007669"/>
    <property type="project" value="UniProtKB-KW"/>
</dbReference>
<dbReference type="SUPFAM" id="SSF50978">
    <property type="entry name" value="WD40 repeat-like"/>
    <property type="match status" value="1"/>
</dbReference>
<comment type="similarity">
    <text evidence="14 15">Belongs to the WD repeat SEC12 family.</text>
</comment>
<dbReference type="PANTHER" id="PTHR23284:SF0">
    <property type="entry name" value="PROLACTIN REGULATORY ELEMENT-BINDING PROTEIN"/>
    <property type="match status" value="1"/>
</dbReference>
<protein>
    <recommendedName>
        <fullName evidence="15">Guanine nucleotide-exchange factor SEC12</fullName>
    </recommendedName>
</protein>
<evidence type="ECO:0000256" key="4">
    <source>
        <dbReference type="ARBA" id="ARBA00022692"/>
    </source>
</evidence>
<evidence type="ECO:0000256" key="9">
    <source>
        <dbReference type="ARBA" id="ARBA00022968"/>
    </source>
</evidence>
<dbReference type="SMART" id="SM00320">
    <property type="entry name" value="WD40"/>
    <property type="match status" value="2"/>
</dbReference>
<evidence type="ECO:0000256" key="5">
    <source>
        <dbReference type="ARBA" id="ARBA00022737"/>
    </source>
</evidence>
<dbReference type="InterPro" id="IPR001680">
    <property type="entry name" value="WD40_rpt"/>
</dbReference>
<dbReference type="GO" id="GO:0006888">
    <property type="term" value="P:endoplasmic reticulum to Golgi vesicle-mediated transport"/>
    <property type="evidence" value="ECO:0007669"/>
    <property type="project" value="UniProtKB-UniRule"/>
</dbReference>